<reference evidence="9" key="3">
    <citation type="submission" date="2025-09" db="UniProtKB">
        <authorList>
            <consortium name="Ensembl"/>
        </authorList>
    </citation>
    <scope>IDENTIFICATION</scope>
</reference>
<reference evidence="9" key="1">
    <citation type="submission" date="2019-06" db="EMBL/GenBank/DDBJ databases">
        <authorList>
            <consortium name="Wellcome Sanger Institute Data Sharing"/>
        </authorList>
    </citation>
    <scope>NUCLEOTIDE SEQUENCE [LARGE SCALE GENOMIC DNA]</scope>
</reference>
<feature type="compositionally biased region" description="Basic and acidic residues" evidence="7">
    <location>
        <begin position="299"/>
        <end position="308"/>
    </location>
</feature>
<dbReference type="FunCoup" id="A0A672ISF5">
    <property type="interactions" value="209"/>
</dbReference>
<keyword evidence="4" id="KW-0597">Phosphoprotein</keyword>
<accession>A0A672ISF5</accession>
<dbReference type="InParanoid" id="A0A672ISF5"/>
<evidence type="ECO:0000256" key="6">
    <source>
        <dbReference type="ARBA" id="ARBA00023121"/>
    </source>
</evidence>
<feature type="compositionally biased region" description="Low complexity" evidence="7">
    <location>
        <begin position="587"/>
        <end position="608"/>
    </location>
</feature>
<dbReference type="GO" id="GO:0006897">
    <property type="term" value="P:endocytosis"/>
    <property type="evidence" value="ECO:0007669"/>
    <property type="project" value="TreeGrafter"/>
</dbReference>
<evidence type="ECO:0000259" key="8">
    <source>
        <dbReference type="PROSITE" id="PS50942"/>
    </source>
</evidence>
<proteinExistence type="inferred from homology"/>
<feature type="compositionally biased region" description="Pro residues" evidence="7">
    <location>
        <begin position="369"/>
        <end position="390"/>
    </location>
</feature>
<organism evidence="9 10">
    <name type="scientific">Salarias fasciatus</name>
    <name type="common">Jewelled blenny</name>
    <name type="synonym">Blennius fasciatus</name>
    <dbReference type="NCBI Taxonomy" id="181472"/>
    <lineage>
        <taxon>Eukaryota</taxon>
        <taxon>Metazoa</taxon>
        <taxon>Chordata</taxon>
        <taxon>Craniata</taxon>
        <taxon>Vertebrata</taxon>
        <taxon>Euteleostomi</taxon>
        <taxon>Actinopterygii</taxon>
        <taxon>Neopterygii</taxon>
        <taxon>Teleostei</taxon>
        <taxon>Neoteleostei</taxon>
        <taxon>Acanthomorphata</taxon>
        <taxon>Ovalentaria</taxon>
        <taxon>Blenniimorphae</taxon>
        <taxon>Blenniiformes</taxon>
        <taxon>Blennioidei</taxon>
        <taxon>Blenniidae</taxon>
        <taxon>Salariinae</taxon>
        <taxon>Salarias</taxon>
    </lineage>
</organism>
<dbReference type="Gene3D" id="6.10.250.1800">
    <property type="match status" value="1"/>
</dbReference>
<sequence length="608" mass="66023">MQTSSLRRQMKNMVNNYTEAEVKVREATSNDHWGPPSSLMSEIADLTYNVVAFTEVMGMIWKRLNDHGKNWRHVYKALTLLDYLIKTGSERVAQECTKNIFTIQTLRDFQYIDRDGRDQGINVREKAKQLAALLKDDDKLKKERTQALKTKTRMAGVTSSAGSASMPPPYPGRSSGGSSVYDEYGRCRDSPSSFQPPDLEQARPATSGEEELQLQLALAMSREESEKPPTTVDIDEQTQLQIAMTLSKEEAQKPAPRPAPGTADMDEDTQLQLALSLSKEEHQQEQLSRQGDESQLQKALEESKREMQSKGGTAFMDLVDVFAVPTEPPPSDHRWNNTPQPAAAAAGGTDPWDSLEGSGFVPRADSPWMVPPPSNSPPPPWEPPANPWDAPPNNVSSLNSAGGVWASSTVSSGVDPFSAPSEGTPFREPAARTGSPSDGDLFDEAMDGGMQNMNGLRDDSPELFDLTRLGETLADPVPRTCRTPESFLDPTAASLVNLDTLIPVNPQATAKNPFLSGGLNAPSTINPFQPEQPKLSLNQMAPQPSSLPYSTSLPLPMSHQGATLPSSITHPTQPGLDLPGPLPEPLLPFSTSSAQGSQTAQSSQNPFL</sequence>
<evidence type="ECO:0000256" key="5">
    <source>
        <dbReference type="ARBA" id="ARBA00022737"/>
    </source>
</evidence>
<evidence type="ECO:0000256" key="3">
    <source>
        <dbReference type="ARBA" id="ARBA00022490"/>
    </source>
</evidence>
<evidence type="ECO:0000256" key="1">
    <source>
        <dbReference type="ARBA" id="ARBA00004496"/>
    </source>
</evidence>
<dbReference type="InterPro" id="IPR013809">
    <property type="entry name" value="ENTH"/>
</dbReference>
<feature type="compositionally biased region" description="Low complexity" evidence="7">
    <location>
        <begin position="542"/>
        <end position="558"/>
    </location>
</feature>
<keyword evidence="5" id="KW-0677">Repeat</keyword>
<dbReference type="Pfam" id="PF01417">
    <property type="entry name" value="ENTH"/>
    <property type="match status" value="1"/>
</dbReference>
<keyword evidence="3" id="KW-0963">Cytoplasm</keyword>
<comment type="similarity">
    <text evidence="2">Belongs to the epsin family.</text>
</comment>
<dbReference type="GO" id="GO:0030125">
    <property type="term" value="C:clathrin vesicle coat"/>
    <property type="evidence" value="ECO:0007669"/>
    <property type="project" value="TreeGrafter"/>
</dbReference>
<feature type="compositionally biased region" description="Polar residues" evidence="7">
    <location>
        <begin position="395"/>
        <end position="412"/>
    </location>
</feature>
<keyword evidence="10" id="KW-1185">Reference proteome</keyword>
<dbReference type="GO" id="GO:0005768">
    <property type="term" value="C:endosome"/>
    <property type="evidence" value="ECO:0007669"/>
    <property type="project" value="TreeGrafter"/>
</dbReference>
<gene>
    <name evidence="9" type="primary">epn3a</name>
</gene>
<feature type="compositionally biased region" description="Polar residues" evidence="7">
    <location>
        <begin position="521"/>
        <end position="541"/>
    </location>
</feature>
<dbReference type="FunFam" id="1.25.40.90:FF:000002">
    <property type="entry name" value="epsin-2 isoform X1"/>
    <property type="match status" value="1"/>
</dbReference>
<dbReference type="SMART" id="SM00726">
    <property type="entry name" value="UIM"/>
    <property type="match status" value="4"/>
</dbReference>
<dbReference type="OMA" id="GHDQGIH"/>
<dbReference type="GO" id="GO:0005543">
    <property type="term" value="F:phospholipid binding"/>
    <property type="evidence" value="ECO:0007669"/>
    <property type="project" value="TreeGrafter"/>
</dbReference>
<dbReference type="SMART" id="SM00273">
    <property type="entry name" value="ENTH"/>
    <property type="match status" value="1"/>
</dbReference>
<feature type="region of interest" description="Disordered" evidence="7">
    <location>
        <begin position="246"/>
        <end position="461"/>
    </location>
</feature>
<evidence type="ECO:0000256" key="4">
    <source>
        <dbReference type="ARBA" id="ARBA00022553"/>
    </source>
</evidence>
<dbReference type="Ensembl" id="ENSSFAT00005045306.1">
    <property type="protein sequence ID" value="ENSSFAP00005043755.1"/>
    <property type="gene ID" value="ENSSFAG00005021588.1"/>
</dbReference>
<dbReference type="PANTHER" id="PTHR12276">
    <property type="entry name" value="EPSIN/ENT-RELATED"/>
    <property type="match status" value="1"/>
</dbReference>
<evidence type="ECO:0000313" key="9">
    <source>
        <dbReference type="Ensembl" id="ENSSFAP00005043755.1"/>
    </source>
</evidence>
<protein>
    <submittedName>
        <fullName evidence="9">Epsin-3-like</fullName>
    </submittedName>
</protein>
<keyword evidence="6" id="KW-0446">Lipid-binding</keyword>
<dbReference type="InterPro" id="IPR003903">
    <property type="entry name" value="UIM_dom"/>
</dbReference>
<feature type="domain" description="ENTH" evidence="8">
    <location>
        <begin position="12"/>
        <end position="144"/>
    </location>
</feature>
<dbReference type="Gene3D" id="1.25.40.90">
    <property type="match status" value="1"/>
</dbReference>
<dbReference type="Proteomes" id="UP000472267">
    <property type="component" value="Chromosome 4"/>
</dbReference>
<feature type="region of interest" description="Disordered" evidence="7">
    <location>
        <begin position="145"/>
        <end position="213"/>
    </location>
</feature>
<dbReference type="CDD" id="cd16990">
    <property type="entry name" value="ENTH_Epsin"/>
    <property type="match status" value="1"/>
</dbReference>
<reference evidence="9" key="2">
    <citation type="submission" date="2025-08" db="UniProtKB">
        <authorList>
            <consortium name="Ensembl"/>
        </authorList>
    </citation>
    <scope>IDENTIFICATION</scope>
</reference>
<evidence type="ECO:0000313" key="10">
    <source>
        <dbReference type="Proteomes" id="UP000472267"/>
    </source>
</evidence>
<dbReference type="PROSITE" id="PS50330">
    <property type="entry name" value="UIM"/>
    <property type="match status" value="2"/>
</dbReference>
<feature type="compositionally biased region" description="Polar residues" evidence="7">
    <location>
        <begin position="560"/>
        <end position="572"/>
    </location>
</feature>
<feature type="region of interest" description="Disordered" evidence="7">
    <location>
        <begin position="521"/>
        <end position="608"/>
    </location>
</feature>
<comment type="subcellular location">
    <subcellularLocation>
        <location evidence="1">Cytoplasm</location>
    </subcellularLocation>
</comment>
<dbReference type="SUPFAM" id="SSF48464">
    <property type="entry name" value="ENTH/VHS domain"/>
    <property type="match status" value="1"/>
</dbReference>
<name>A0A672ISF5_SALFA</name>
<dbReference type="AlphaFoldDB" id="A0A672ISF5"/>
<dbReference type="GO" id="GO:0005886">
    <property type="term" value="C:plasma membrane"/>
    <property type="evidence" value="ECO:0007669"/>
    <property type="project" value="TreeGrafter"/>
</dbReference>
<evidence type="ECO:0000256" key="2">
    <source>
        <dbReference type="ARBA" id="ARBA00010130"/>
    </source>
</evidence>
<dbReference type="GO" id="GO:0030276">
    <property type="term" value="F:clathrin binding"/>
    <property type="evidence" value="ECO:0007669"/>
    <property type="project" value="TreeGrafter"/>
</dbReference>
<evidence type="ECO:0000256" key="7">
    <source>
        <dbReference type="SAM" id="MobiDB-lite"/>
    </source>
</evidence>
<dbReference type="PROSITE" id="PS50942">
    <property type="entry name" value="ENTH"/>
    <property type="match status" value="1"/>
</dbReference>
<dbReference type="Pfam" id="PF02809">
    <property type="entry name" value="UIM"/>
    <property type="match status" value="4"/>
</dbReference>
<feature type="compositionally biased region" description="Polar residues" evidence="7">
    <location>
        <begin position="285"/>
        <end position="297"/>
    </location>
</feature>
<dbReference type="InterPro" id="IPR008942">
    <property type="entry name" value="ENTH_VHS"/>
</dbReference>
<dbReference type="PANTHER" id="PTHR12276:SF112">
    <property type="entry name" value="EPSIN 3A-RELATED"/>
    <property type="match status" value="1"/>
</dbReference>